<keyword evidence="25" id="KW-1185">Reference proteome</keyword>
<comment type="subunit">
    <text evidence="15">Component of the DSC E3 ubiquitin ligase complex composed of dscA, dscB, dscC and dscD.</text>
</comment>
<dbReference type="AlphaFoldDB" id="A0A6G1G9S7"/>
<evidence type="ECO:0000256" key="11">
    <source>
        <dbReference type="ARBA" id="ARBA00022833"/>
    </source>
</evidence>
<evidence type="ECO:0000256" key="2">
    <source>
        <dbReference type="ARBA" id="ARBA00004127"/>
    </source>
</evidence>
<keyword evidence="10" id="KW-0833">Ubl conjugation pathway</keyword>
<feature type="transmembrane region" description="Helical" evidence="21">
    <location>
        <begin position="597"/>
        <end position="615"/>
    </location>
</feature>
<feature type="transmembrane region" description="Helical" evidence="21">
    <location>
        <begin position="413"/>
        <end position="431"/>
    </location>
</feature>
<proteinExistence type="predicted"/>
<evidence type="ECO:0000256" key="20">
    <source>
        <dbReference type="SAM" id="MobiDB-lite"/>
    </source>
</evidence>
<evidence type="ECO:0000256" key="16">
    <source>
        <dbReference type="ARBA" id="ARBA00071072"/>
    </source>
</evidence>
<evidence type="ECO:0000256" key="1">
    <source>
        <dbReference type="ARBA" id="ARBA00000900"/>
    </source>
</evidence>
<evidence type="ECO:0000256" key="10">
    <source>
        <dbReference type="ARBA" id="ARBA00022786"/>
    </source>
</evidence>
<keyword evidence="6 21" id="KW-0812">Transmembrane</keyword>
<feature type="compositionally biased region" description="Basic and acidic residues" evidence="20">
    <location>
        <begin position="766"/>
        <end position="775"/>
    </location>
</feature>
<accession>A0A6G1G9S7</accession>
<evidence type="ECO:0000256" key="4">
    <source>
        <dbReference type="ARBA" id="ARBA00012483"/>
    </source>
</evidence>
<evidence type="ECO:0000256" key="8">
    <source>
        <dbReference type="ARBA" id="ARBA00022729"/>
    </source>
</evidence>
<feature type="signal peptide" evidence="22">
    <location>
        <begin position="1"/>
        <end position="27"/>
    </location>
</feature>
<dbReference type="GO" id="GO:0008270">
    <property type="term" value="F:zinc ion binding"/>
    <property type="evidence" value="ECO:0007669"/>
    <property type="project" value="UniProtKB-KW"/>
</dbReference>
<evidence type="ECO:0000256" key="15">
    <source>
        <dbReference type="ARBA" id="ARBA00063126"/>
    </source>
</evidence>
<dbReference type="PROSITE" id="PS50089">
    <property type="entry name" value="ZF_RING_2"/>
    <property type="match status" value="1"/>
</dbReference>
<feature type="transmembrane region" description="Helical" evidence="21">
    <location>
        <begin position="684"/>
        <end position="703"/>
    </location>
</feature>
<evidence type="ECO:0000256" key="6">
    <source>
        <dbReference type="ARBA" id="ARBA00022692"/>
    </source>
</evidence>
<comment type="subcellular location">
    <subcellularLocation>
        <location evidence="2">Endomembrane system</location>
        <topology evidence="2">Multi-pass membrane protein</topology>
    </subcellularLocation>
</comment>
<evidence type="ECO:0000256" key="19">
    <source>
        <dbReference type="PROSITE-ProRule" id="PRU00175"/>
    </source>
</evidence>
<evidence type="ECO:0000313" key="24">
    <source>
        <dbReference type="EMBL" id="KAF1814837.1"/>
    </source>
</evidence>
<dbReference type="RefSeq" id="XP_033536468.1">
    <property type="nucleotide sequence ID" value="XM_033681739.1"/>
</dbReference>
<feature type="region of interest" description="Disordered" evidence="20">
    <location>
        <begin position="507"/>
        <end position="587"/>
    </location>
</feature>
<dbReference type="GO" id="GO:0012505">
    <property type="term" value="C:endomembrane system"/>
    <property type="evidence" value="ECO:0007669"/>
    <property type="project" value="UniProtKB-SubCell"/>
</dbReference>
<keyword evidence="13 21" id="KW-0472">Membrane</keyword>
<keyword evidence="5" id="KW-0808">Transferase</keyword>
<keyword evidence="11" id="KW-0862">Zinc</keyword>
<evidence type="ECO:0000256" key="22">
    <source>
        <dbReference type="SAM" id="SignalP"/>
    </source>
</evidence>
<name>A0A6G1G9S7_9PEZI</name>
<dbReference type="GeneID" id="54422309"/>
<feature type="transmembrane region" description="Helical" evidence="21">
    <location>
        <begin position="473"/>
        <end position="496"/>
    </location>
</feature>
<dbReference type="Proteomes" id="UP000504638">
    <property type="component" value="Unplaced"/>
</dbReference>
<dbReference type="GO" id="GO:0061630">
    <property type="term" value="F:ubiquitin protein ligase activity"/>
    <property type="evidence" value="ECO:0007669"/>
    <property type="project" value="UniProtKB-EC"/>
</dbReference>
<dbReference type="OrthoDB" id="9984778at2759"/>
<feature type="transmembrane region" description="Helical" evidence="21">
    <location>
        <begin position="443"/>
        <end position="467"/>
    </location>
</feature>
<reference evidence="26" key="2">
    <citation type="submission" date="2020-04" db="EMBL/GenBank/DDBJ databases">
        <authorList>
            <consortium name="NCBI Genome Project"/>
        </authorList>
    </citation>
    <scope>NUCLEOTIDE SEQUENCE</scope>
    <source>
        <strain evidence="26">CBS 781.70</strain>
    </source>
</reference>
<evidence type="ECO:0000256" key="14">
    <source>
        <dbReference type="ARBA" id="ARBA00056116"/>
    </source>
</evidence>
<feature type="compositionally biased region" description="Basic and acidic residues" evidence="20">
    <location>
        <begin position="105"/>
        <end position="124"/>
    </location>
</feature>
<dbReference type="InterPro" id="IPR050731">
    <property type="entry name" value="HRD1_E3_ubiq-ligases"/>
</dbReference>
<organism evidence="24">
    <name type="scientific">Eremomyces bilateralis CBS 781.70</name>
    <dbReference type="NCBI Taxonomy" id="1392243"/>
    <lineage>
        <taxon>Eukaryota</taxon>
        <taxon>Fungi</taxon>
        <taxon>Dikarya</taxon>
        <taxon>Ascomycota</taxon>
        <taxon>Pezizomycotina</taxon>
        <taxon>Dothideomycetes</taxon>
        <taxon>Dothideomycetes incertae sedis</taxon>
        <taxon>Eremomycetales</taxon>
        <taxon>Eremomycetaceae</taxon>
        <taxon>Eremomyces</taxon>
    </lineage>
</organism>
<dbReference type="SMART" id="SM00184">
    <property type="entry name" value="RING"/>
    <property type="match status" value="1"/>
</dbReference>
<evidence type="ECO:0000256" key="18">
    <source>
        <dbReference type="ARBA" id="ARBA00082128"/>
    </source>
</evidence>
<feature type="chain" id="PRO_5044631941" description="DSC E3 ubiquitin ligase complex subunit A" evidence="22">
    <location>
        <begin position="28"/>
        <end position="857"/>
    </location>
</feature>
<evidence type="ECO:0000256" key="21">
    <source>
        <dbReference type="SAM" id="Phobius"/>
    </source>
</evidence>
<evidence type="ECO:0000313" key="25">
    <source>
        <dbReference type="Proteomes" id="UP000504638"/>
    </source>
</evidence>
<evidence type="ECO:0000313" key="26">
    <source>
        <dbReference type="RefSeq" id="XP_033536468.1"/>
    </source>
</evidence>
<dbReference type="Gene3D" id="3.30.40.10">
    <property type="entry name" value="Zinc/RING finger domain, C3HC4 (zinc finger)"/>
    <property type="match status" value="1"/>
</dbReference>
<reference evidence="24 26" key="1">
    <citation type="submission" date="2020-01" db="EMBL/GenBank/DDBJ databases">
        <authorList>
            <consortium name="DOE Joint Genome Institute"/>
            <person name="Haridas S."/>
            <person name="Albert R."/>
            <person name="Binder M."/>
            <person name="Bloem J."/>
            <person name="Labutti K."/>
            <person name="Salamov A."/>
            <person name="Andreopoulos B."/>
            <person name="Baker S.E."/>
            <person name="Barry K."/>
            <person name="Bills G."/>
            <person name="Bluhm B.H."/>
            <person name="Cannon C."/>
            <person name="Castanera R."/>
            <person name="Culley D.E."/>
            <person name="Daum C."/>
            <person name="Ezra D."/>
            <person name="Gonzalez J.B."/>
            <person name="Henrissat B."/>
            <person name="Kuo A."/>
            <person name="Liang C."/>
            <person name="Lipzen A."/>
            <person name="Lutzoni F."/>
            <person name="Magnuson J."/>
            <person name="Mondo S."/>
            <person name="Nolan M."/>
            <person name="Ohm R."/>
            <person name="Pangilinan J."/>
            <person name="Park H.-J."/>
            <person name="Ramirez L."/>
            <person name="Alfaro M."/>
            <person name="Sun H."/>
            <person name="Tritt A."/>
            <person name="Yoshinaga Y."/>
            <person name="Zwiers L.-H."/>
            <person name="Turgeon B.G."/>
            <person name="Goodwin S.B."/>
            <person name="Spatafora J.W."/>
            <person name="Crous P.W."/>
            <person name="Grigoriev I.V."/>
        </authorList>
    </citation>
    <scope>NUCLEOTIDE SEQUENCE</scope>
    <source>
        <strain evidence="24 26">CBS 781.70</strain>
    </source>
</reference>
<keyword evidence="9 19" id="KW-0863">Zinc-finger</keyword>
<feature type="domain" description="RING-type" evidence="23">
    <location>
        <begin position="784"/>
        <end position="851"/>
    </location>
</feature>
<dbReference type="PANTHER" id="PTHR22763:SF162">
    <property type="entry name" value="TRANSMEMBRANE E3 UBIQUITIN-PROTEIN LIGASE 1"/>
    <property type="match status" value="1"/>
</dbReference>
<comment type="pathway">
    <text evidence="3">Protein modification; protein ubiquitination.</text>
</comment>
<feature type="transmembrane region" description="Helical" evidence="21">
    <location>
        <begin position="651"/>
        <end position="672"/>
    </location>
</feature>
<feature type="region of interest" description="Disordered" evidence="20">
    <location>
        <begin position="741"/>
        <end position="775"/>
    </location>
</feature>
<feature type="transmembrane region" description="Helical" evidence="21">
    <location>
        <begin position="621"/>
        <end position="639"/>
    </location>
</feature>
<keyword evidence="12 21" id="KW-1133">Transmembrane helix</keyword>
<protein>
    <recommendedName>
        <fullName evidence="16">DSC E3 ubiquitin ligase complex subunit A</fullName>
        <ecNumber evidence="4">2.3.2.27</ecNumber>
    </recommendedName>
    <alternativeName>
        <fullName evidence="17">Defective for SREBP cleavage protein A</fullName>
    </alternativeName>
    <alternativeName>
        <fullName evidence="18">RING-type E3 ubiquitin transferase dscA</fullName>
    </alternativeName>
</protein>
<evidence type="ECO:0000256" key="3">
    <source>
        <dbReference type="ARBA" id="ARBA00004906"/>
    </source>
</evidence>
<dbReference type="PANTHER" id="PTHR22763">
    <property type="entry name" value="RING ZINC FINGER PROTEIN"/>
    <property type="match status" value="1"/>
</dbReference>
<dbReference type="UniPathway" id="UPA00143"/>
<gene>
    <name evidence="24 26" type="ORF">P152DRAFT_479967</name>
</gene>
<evidence type="ECO:0000256" key="12">
    <source>
        <dbReference type="ARBA" id="ARBA00022989"/>
    </source>
</evidence>
<sequence length="857" mass="93983">MANPRATILTLLLLFLLLTPDTPPTSAGDRLAQSSFLATEHHALSLLANASFPAFDPPEGKWMNLTAFREGDGMRWDLWAGVRGQVRAQMVRALGERVGGLVGEGGEKRAEETAEGGQEREQETRAGDDMLAPMYRNVSGYIKGSWVRSRIAGPDKTDHPAVNLTQLVPERRYVGLYLRNVTGADGGVKIRLRESGPMEKGRFWMLPAGEAGEVKSITAEVEVSDEEGSGGRWQAKLHGVHFVKSGGMVFSTTSEKFPGIFALPYFTFSEPAFALSKTYLNRTLSETVEKQQNNHRGWMNPWSSTIDGASDGPFAAPHCEYLLYLQQHPLQPPSDHLSPSSQTPIDLLERELRFPTGYHGARATPMSMSMVLFSPDCGVVLESKGPPDFAPKEGRHLQGSKIEVILNATRRHALLYAAVIAGQVLLMVRQMKDASTPSTLSRVSFYTIAMMSLGDGFGFVVFVPVSMFVESAFLPLLTTGFMAFVAVTFFDLRFLMDIWTVQMQERQRQDRSANATVSTPPLTPTPTPSEQPQTPAQPPPSTNDTLPLPATTPRPISPSGTIPIILPPDQDLTQPDPPPTADPTAPRRELGSLYSRFYFLLIGLALLSLHASSWPRPLRSAYANLLAFTYLSFWTPQIARNVVRNARKALGWRFIVGQSVLRVVPVAYLWGYPGNLAFLDVDAGSLRTLMVLCGWVWVQVWVLGVQELFGPRVVVCGGRVGKWLPPVYDYHPVLREDEEGGNIPVGAGDGGGASRPPSPTGSNAAESKDRDRDADRRGQRVFDCAICMHNLAVMVVTKDASGSAKSAEAAASGPAGLLARRAYMVTPCRHIFHTECLEGWMKYRLQCPICRETLPPL</sequence>
<keyword evidence="7" id="KW-0479">Metal-binding</keyword>
<dbReference type="Pfam" id="PF13639">
    <property type="entry name" value="zf-RING_2"/>
    <property type="match status" value="1"/>
</dbReference>
<evidence type="ECO:0000256" key="9">
    <source>
        <dbReference type="ARBA" id="ARBA00022771"/>
    </source>
</evidence>
<dbReference type="SUPFAM" id="SSF57850">
    <property type="entry name" value="RING/U-box"/>
    <property type="match status" value="1"/>
</dbReference>
<evidence type="ECO:0000256" key="7">
    <source>
        <dbReference type="ARBA" id="ARBA00022723"/>
    </source>
</evidence>
<evidence type="ECO:0000259" key="23">
    <source>
        <dbReference type="PROSITE" id="PS50089"/>
    </source>
</evidence>
<evidence type="ECO:0000256" key="13">
    <source>
        <dbReference type="ARBA" id="ARBA00023136"/>
    </source>
</evidence>
<dbReference type="EC" id="2.3.2.27" evidence="4"/>
<dbReference type="EMBL" id="ML975152">
    <property type="protein sequence ID" value="KAF1814837.1"/>
    <property type="molecule type" value="Genomic_DNA"/>
</dbReference>
<feature type="region of interest" description="Disordered" evidence="20">
    <location>
        <begin position="101"/>
        <end position="124"/>
    </location>
</feature>
<comment type="function">
    <text evidence="14">Catalytic component of the DSC E3 ubiquitin ligase complex which is required for the srbA transcriptional activator proteolytic cleavage to release the soluble transcription factor from the membrane in low oxygen or sterol conditions. Required for growth during hypoxia and triazole drug susceptibility, as well as for virulence in a murine model of invasive pulmonary aspergillosis (IPA).</text>
</comment>
<dbReference type="InterPro" id="IPR021319">
    <property type="entry name" value="DUF2921"/>
</dbReference>
<evidence type="ECO:0000256" key="5">
    <source>
        <dbReference type="ARBA" id="ARBA00022679"/>
    </source>
</evidence>
<keyword evidence="8 22" id="KW-0732">Signal</keyword>
<dbReference type="GO" id="GO:0016567">
    <property type="term" value="P:protein ubiquitination"/>
    <property type="evidence" value="ECO:0007669"/>
    <property type="project" value="UniProtKB-UniPathway"/>
</dbReference>
<comment type="catalytic activity">
    <reaction evidence="1">
        <text>S-ubiquitinyl-[E2 ubiquitin-conjugating enzyme]-L-cysteine + [acceptor protein]-L-lysine = [E2 ubiquitin-conjugating enzyme]-L-cysteine + N(6)-ubiquitinyl-[acceptor protein]-L-lysine.</text>
        <dbReference type="EC" id="2.3.2.27"/>
    </reaction>
</comment>
<evidence type="ECO:0000256" key="17">
    <source>
        <dbReference type="ARBA" id="ARBA00077885"/>
    </source>
</evidence>
<dbReference type="InterPro" id="IPR001841">
    <property type="entry name" value="Znf_RING"/>
</dbReference>
<dbReference type="Pfam" id="PF11145">
    <property type="entry name" value="DUF2921"/>
    <property type="match status" value="2"/>
</dbReference>
<dbReference type="GO" id="GO:0044695">
    <property type="term" value="C:Dsc E3 ubiquitin ligase complex"/>
    <property type="evidence" value="ECO:0007669"/>
    <property type="project" value="TreeGrafter"/>
</dbReference>
<feature type="compositionally biased region" description="Pro residues" evidence="20">
    <location>
        <begin position="521"/>
        <end position="541"/>
    </location>
</feature>
<reference evidence="26" key="3">
    <citation type="submission" date="2025-04" db="UniProtKB">
        <authorList>
            <consortium name="RefSeq"/>
        </authorList>
    </citation>
    <scope>IDENTIFICATION</scope>
    <source>
        <strain evidence="26">CBS 781.70</strain>
    </source>
</reference>
<dbReference type="InterPro" id="IPR013083">
    <property type="entry name" value="Znf_RING/FYVE/PHD"/>
</dbReference>
<dbReference type="GO" id="GO:0043161">
    <property type="term" value="P:proteasome-mediated ubiquitin-dependent protein catabolic process"/>
    <property type="evidence" value="ECO:0007669"/>
    <property type="project" value="TreeGrafter"/>
</dbReference>
<dbReference type="FunFam" id="3.30.40.10:FF:000626">
    <property type="entry name" value="Transmembrane ubiquitin ligase 1"/>
    <property type="match status" value="1"/>
</dbReference>